<keyword evidence="2" id="KW-1003">Cell membrane</keyword>
<evidence type="ECO:0000256" key="3">
    <source>
        <dbReference type="ARBA" id="ARBA00022692"/>
    </source>
</evidence>
<dbReference type="EMBL" id="CP038033">
    <property type="protein sequence ID" value="QBQ56038.1"/>
    <property type="molecule type" value="Genomic_DNA"/>
</dbReference>
<proteinExistence type="predicted"/>
<dbReference type="KEGG" id="nwr:E3U44_17125"/>
<feature type="transmembrane region" description="Helical" evidence="6">
    <location>
        <begin position="827"/>
        <end position="847"/>
    </location>
</feature>
<dbReference type="AlphaFoldDB" id="A0A4P7C0F4"/>
<dbReference type="OrthoDB" id="7067407at2"/>
<keyword evidence="5 6" id="KW-0472">Membrane</keyword>
<dbReference type="InterPro" id="IPR050545">
    <property type="entry name" value="Mycobact_MmpL"/>
</dbReference>
<name>A0A4P7C0F4_9GAMM</name>
<feature type="transmembrane region" description="Helical" evidence="6">
    <location>
        <begin position="379"/>
        <end position="405"/>
    </location>
</feature>
<accession>A0A4P7C0F4</accession>
<sequence length="893" mass="97634">MLRSASSDTDQHHINSVGNFLARCVDWVYRLAPWVVIITLVITGGVLYYVTENLGVNTDTEDILSPDLPFRQSDKRYSQLFPYYEDNLILVIEGEIPEQAWEGTWRLAAKLEQNEALFKRVYLPQANDFFERYGLMYLDLPALEEMTDNLAQAQPFLGRLTQDPSLGGLLEMLNELIKAKHEGDTTLELQPILDPISRAIGATLSGQSYTLSWQELMSADQTAPEERRQFIIVQPQMDFSRLLPAESAIEAIRALAQELQLDPAHGIRVRITGDAALSHEELESAIEGGKIAGILAIIMTGTLLLIGLRSPTLVFATLLTLISGLILTAGFATAAIGHLNLISTAFAVLYIGLGADYAIHFCLRYQRLAHAELNQRQALCAAAAEVGTSLILCALTTTIGFYAFIPTDFAGVSELGLIAGTGMFISLGLNLGFLPALLRLLPVPSAGPQRASGGIFGFLFQLPLHYKRSILWSGLILGLGALVLLPQMRFDYNPLNLRDPASESVSTLRDLIKTETTPPWSAVVLTPNANQAQQLAEQLQQLDTVGTVITLQDFIPERQEEKLALIDELALLLGPLLGPAELESQQHRVTLRQFLRTLESYLADPAAAPSPAAYELAEHFQQLLNRLKQSNHATQRQLLLTLQHSLLATLPDNLVRLRRSLQANFITFDTLPSALQQRWMTPTGIQRIEIFPQENIDIDKTHDLSRFVQEVHRVAPDATGSLVLTLKSGEAVVAAFQQAFTYALLAITAVLLFLLRNLWDTILVLIPLLLAGILLGAAMVILNTPFNFANIIALPLLLGIGVDNGIHMVRRMRQAPPKTGNPLQTSTARGVVFSALVSACSFGNLLVAPHPGMASMGLLLTVGVALTLLCTLLLLPALLMATQSRSLVTGKGA</sequence>
<evidence type="ECO:0000256" key="6">
    <source>
        <dbReference type="SAM" id="Phobius"/>
    </source>
</evidence>
<organism evidence="8 9">
    <name type="scientific">Nitrosococcus wardiae</name>
    <dbReference type="NCBI Taxonomy" id="1814290"/>
    <lineage>
        <taxon>Bacteria</taxon>
        <taxon>Pseudomonadati</taxon>
        <taxon>Pseudomonadota</taxon>
        <taxon>Gammaproteobacteria</taxon>
        <taxon>Chromatiales</taxon>
        <taxon>Chromatiaceae</taxon>
        <taxon>Nitrosococcus</taxon>
    </lineage>
</organism>
<evidence type="ECO:0000313" key="9">
    <source>
        <dbReference type="Proteomes" id="UP000294325"/>
    </source>
</evidence>
<evidence type="ECO:0000256" key="2">
    <source>
        <dbReference type="ARBA" id="ARBA00022475"/>
    </source>
</evidence>
<feature type="transmembrane region" description="Helical" evidence="6">
    <location>
        <begin position="313"/>
        <end position="335"/>
    </location>
</feature>
<reference evidence="8 9" key="1">
    <citation type="submission" date="2019-03" db="EMBL/GenBank/DDBJ databases">
        <title>The genome sequence of Nitrosococcus wardiae strain D1FHST reveals the archetypal metabolic capacity of ammonia-oxidizing Gammaproteobacteria.</title>
        <authorList>
            <person name="Wang L."/>
            <person name="Lim C.K."/>
            <person name="Hanson T.E."/>
            <person name="Dang H."/>
            <person name="Klotz M.G."/>
        </authorList>
    </citation>
    <scope>NUCLEOTIDE SEQUENCE [LARGE SCALE GENOMIC DNA]</scope>
    <source>
        <strain evidence="8 9">D1FHS</strain>
    </source>
</reference>
<feature type="transmembrane region" description="Helical" evidence="6">
    <location>
        <begin position="735"/>
        <end position="755"/>
    </location>
</feature>
<gene>
    <name evidence="8" type="ORF">E3U44_17125</name>
</gene>
<dbReference type="PROSITE" id="PS50156">
    <property type="entry name" value="SSD"/>
    <property type="match status" value="1"/>
</dbReference>
<dbReference type="Pfam" id="PF03176">
    <property type="entry name" value="MMPL"/>
    <property type="match status" value="2"/>
</dbReference>
<feature type="domain" description="SSD" evidence="7">
    <location>
        <begin position="313"/>
        <end position="440"/>
    </location>
</feature>
<dbReference type="Gene3D" id="1.20.1640.10">
    <property type="entry name" value="Multidrug efflux transporter AcrB transmembrane domain"/>
    <property type="match status" value="2"/>
</dbReference>
<evidence type="ECO:0000256" key="4">
    <source>
        <dbReference type="ARBA" id="ARBA00022989"/>
    </source>
</evidence>
<keyword evidence="4 6" id="KW-1133">Transmembrane helix</keyword>
<protein>
    <submittedName>
        <fullName evidence="8">Hopanoid biosynthesis-associated RND transporter HpnN</fullName>
    </submittedName>
</protein>
<feature type="transmembrane region" description="Helical" evidence="6">
    <location>
        <begin position="470"/>
        <end position="488"/>
    </location>
</feature>
<evidence type="ECO:0000313" key="8">
    <source>
        <dbReference type="EMBL" id="QBQ56038.1"/>
    </source>
</evidence>
<dbReference type="NCBIfam" id="TIGR03480">
    <property type="entry name" value="HpnN"/>
    <property type="match status" value="1"/>
</dbReference>
<dbReference type="Proteomes" id="UP000294325">
    <property type="component" value="Chromosome"/>
</dbReference>
<evidence type="ECO:0000256" key="1">
    <source>
        <dbReference type="ARBA" id="ARBA00004651"/>
    </source>
</evidence>
<keyword evidence="9" id="KW-1185">Reference proteome</keyword>
<dbReference type="RefSeq" id="WP_134359291.1">
    <property type="nucleotide sequence ID" value="NZ_CP038033.1"/>
</dbReference>
<feature type="transmembrane region" description="Helical" evidence="6">
    <location>
        <begin position="341"/>
        <end position="359"/>
    </location>
</feature>
<feature type="transmembrane region" description="Helical" evidence="6">
    <location>
        <begin position="417"/>
        <end position="441"/>
    </location>
</feature>
<feature type="transmembrane region" description="Helical" evidence="6">
    <location>
        <begin position="788"/>
        <end position="806"/>
    </location>
</feature>
<feature type="transmembrane region" description="Helical" evidence="6">
    <location>
        <begin position="31"/>
        <end position="50"/>
    </location>
</feature>
<dbReference type="GO" id="GO:0005886">
    <property type="term" value="C:plasma membrane"/>
    <property type="evidence" value="ECO:0007669"/>
    <property type="project" value="UniProtKB-SubCell"/>
</dbReference>
<dbReference type="PANTHER" id="PTHR33406">
    <property type="entry name" value="MEMBRANE PROTEIN MJ1562-RELATED"/>
    <property type="match status" value="1"/>
</dbReference>
<evidence type="ECO:0000256" key="5">
    <source>
        <dbReference type="ARBA" id="ARBA00023136"/>
    </source>
</evidence>
<evidence type="ECO:0000259" key="7">
    <source>
        <dbReference type="PROSITE" id="PS50156"/>
    </source>
</evidence>
<feature type="transmembrane region" description="Helical" evidence="6">
    <location>
        <begin position="762"/>
        <end position="782"/>
    </location>
</feature>
<dbReference type="InterPro" id="IPR000731">
    <property type="entry name" value="SSD"/>
</dbReference>
<feature type="transmembrane region" description="Helical" evidence="6">
    <location>
        <begin position="853"/>
        <end position="875"/>
    </location>
</feature>
<comment type="subcellular location">
    <subcellularLocation>
        <location evidence="1">Cell membrane</location>
        <topology evidence="1">Multi-pass membrane protein</topology>
    </subcellularLocation>
</comment>
<dbReference type="PANTHER" id="PTHR33406:SF13">
    <property type="entry name" value="MEMBRANE PROTEIN YDFJ"/>
    <property type="match status" value="1"/>
</dbReference>
<dbReference type="InterPro" id="IPR017841">
    <property type="entry name" value="Hopanoid_biosynth_HpnN"/>
</dbReference>
<feature type="transmembrane region" description="Helical" evidence="6">
    <location>
        <begin position="288"/>
        <end position="306"/>
    </location>
</feature>
<dbReference type="InterPro" id="IPR004869">
    <property type="entry name" value="MMPL_dom"/>
</dbReference>
<keyword evidence="3 6" id="KW-0812">Transmembrane</keyword>
<dbReference type="SUPFAM" id="SSF82866">
    <property type="entry name" value="Multidrug efflux transporter AcrB transmembrane domain"/>
    <property type="match status" value="2"/>
</dbReference>